<keyword evidence="6" id="KW-0808">Transferase</keyword>
<dbReference type="Proteomes" id="UP000011014">
    <property type="component" value="Unassembled WGS sequence"/>
</dbReference>
<dbReference type="GO" id="GO:0000086">
    <property type="term" value="P:G2/M transition of mitotic cell cycle"/>
    <property type="evidence" value="ECO:0007669"/>
    <property type="project" value="TreeGrafter"/>
</dbReference>
<gene>
    <name evidence="19" type="ORF">GSOID_T00031830001</name>
</gene>
<evidence type="ECO:0000256" key="9">
    <source>
        <dbReference type="ARBA" id="ARBA00022777"/>
    </source>
</evidence>
<accession>E4YAA5</accession>
<dbReference type="PROSITE" id="PS00107">
    <property type="entry name" value="PROTEIN_KINASE_ATP"/>
    <property type="match status" value="1"/>
</dbReference>
<dbReference type="GO" id="GO:0008353">
    <property type="term" value="F:RNA polymerase II CTD heptapeptide repeat kinase activity"/>
    <property type="evidence" value="ECO:0007669"/>
    <property type="project" value="UniProtKB-EC"/>
</dbReference>
<keyword evidence="3 17" id="KW-0723">Serine/threonine-protein kinase</keyword>
<keyword evidence="5" id="KW-0132">Cell division</keyword>
<evidence type="ECO:0000256" key="16">
    <source>
        <dbReference type="PROSITE-ProRule" id="PRU10141"/>
    </source>
</evidence>
<dbReference type="InterPro" id="IPR011009">
    <property type="entry name" value="Kinase-like_dom_sf"/>
</dbReference>
<comment type="catalytic activity">
    <reaction evidence="15">
        <text>[DNA-directed RNA polymerase] + ATP = phospho-[DNA-directed RNA polymerase] + ADP + H(+)</text>
        <dbReference type="Rhea" id="RHEA:10216"/>
        <dbReference type="Rhea" id="RHEA-COMP:11321"/>
        <dbReference type="Rhea" id="RHEA-COMP:11322"/>
        <dbReference type="ChEBI" id="CHEBI:15378"/>
        <dbReference type="ChEBI" id="CHEBI:30616"/>
        <dbReference type="ChEBI" id="CHEBI:43176"/>
        <dbReference type="ChEBI" id="CHEBI:68546"/>
        <dbReference type="ChEBI" id="CHEBI:456216"/>
        <dbReference type="EC" id="2.7.11.23"/>
    </reaction>
</comment>
<keyword evidence="10 16" id="KW-0067">ATP-binding</keyword>
<keyword evidence="11" id="KW-0539">Nucleus</keyword>
<dbReference type="AlphaFoldDB" id="E4YAA5"/>
<dbReference type="GO" id="GO:0051446">
    <property type="term" value="P:positive regulation of meiotic cell cycle"/>
    <property type="evidence" value="ECO:0007669"/>
    <property type="project" value="UniProtKB-ARBA"/>
</dbReference>
<reference evidence="19" key="1">
    <citation type="journal article" date="2010" name="Science">
        <title>Plasticity of animal genome architecture unmasked by rapid evolution of a pelagic tunicate.</title>
        <authorList>
            <person name="Denoeud F."/>
            <person name="Henriet S."/>
            <person name="Mungpakdee S."/>
            <person name="Aury J.M."/>
            <person name="Da Silva C."/>
            <person name="Brinkmann H."/>
            <person name="Mikhaleva J."/>
            <person name="Olsen L.C."/>
            <person name="Jubin C."/>
            <person name="Canestro C."/>
            <person name="Bouquet J.M."/>
            <person name="Danks G."/>
            <person name="Poulain J."/>
            <person name="Campsteijn C."/>
            <person name="Adamski M."/>
            <person name="Cross I."/>
            <person name="Yadetie F."/>
            <person name="Muffato M."/>
            <person name="Louis A."/>
            <person name="Butcher S."/>
            <person name="Tsagkogeorga G."/>
            <person name="Konrad A."/>
            <person name="Singh S."/>
            <person name="Jensen M.F."/>
            <person name="Cong E.H."/>
            <person name="Eikeseth-Otteraa H."/>
            <person name="Noel B."/>
            <person name="Anthouard V."/>
            <person name="Porcel B.M."/>
            <person name="Kachouri-Lafond R."/>
            <person name="Nishino A."/>
            <person name="Ugolini M."/>
            <person name="Chourrout P."/>
            <person name="Nishida H."/>
            <person name="Aasland R."/>
            <person name="Huzurbazar S."/>
            <person name="Westhof E."/>
            <person name="Delsuc F."/>
            <person name="Lehrach H."/>
            <person name="Reinhardt R."/>
            <person name="Weissenbach J."/>
            <person name="Roy S.W."/>
            <person name="Artiguenave F."/>
            <person name="Postlethwait J.H."/>
            <person name="Manak J.R."/>
            <person name="Thompson E.M."/>
            <person name="Jaillon O."/>
            <person name="Du Pasquier L."/>
            <person name="Boudinot P."/>
            <person name="Liberles D.A."/>
            <person name="Volff J.N."/>
            <person name="Philippe H."/>
            <person name="Lenhard B."/>
            <person name="Roest Crollius H."/>
            <person name="Wincker P."/>
            <person name="Chourrout D."/>
        </authorList>
    </citation>
    <scope>NUCLEOTIDE SEQUENCE [LARGE SCALE GENOMIC DNA]</scope>
</reference>
<dbReference type="FunFam" id="3.30.200.20:FF:000375">
    <property type="entry name" value="Cell division related protein kinase 2"/>
    <property type="match status" value="1"/>
</dbReference>
<comment type="catalytic activity">
    <reaction evidence="13">
        <text>L-threonyl-[protein] + ATP = O-phospho-L-threonyl-[protein] + ADP + H(+)</text>
        <dbReference type="Rhea" id="RHEA:46608"/>
        <dbReference type="Rhea" id="RHEA-COMP:11060"/>
        <dbReference type="Rhea" id="RHEA-COMP:11605"/>
        <dbReference type="ChEBI" id="CHEBI:15378"/>
        <dbReference type="ChEBI" id="CHEBI:30013"/>
        <dbReference type="ChEBI" id="CHEBI:30616"/>
        <dbReference type="ChEBI" id="CHEBI:61977"/>
        <dbReference type="ChEBI" id="CHEBI:456216"/>
        <dbReference type="EC" id="2.7.11.22"/>
    </reaction>
</comment>
<dbReference type="GO" id="GO:0004693">
    <property type="term" value="F:cyclin-dependent protein serine/threonine kinase activity"/>
    <property type="evidence" value="ECO:0007669"/>
    <property type="project" value="UniProtKB-EC"/>
</dbReference>
<dbReference type="FunFam" id="1.10.510.10:FF:000706">
    <property type="entry name" value="Cyclin-dependent kinase 1"/>
    <property type="match status" value="1"/>
</dbReference>
<dbReference type="EMBL" id="FN654356">
    <property type="protein sequence ID" value="CBY32492.1"/>
    <property type="molecule type" value="Genomic_DNA"/>
</dbReference>
<comment type="catalytic activity">
    <reaction evidence="14">
        <text>L-seryl-[protein] + ATP = O-phospho-L-seryl-[protein] + ADP + H(+)</text>
        <dbReference type="Rhea" id="RHEA:17989"/>
        <dbReference type="Rhea" id="RHEA-COMP:9863"/>
        <dbReference type="Rhea" id="RHEA-COMP:11604"/>
        <dbReference type="ChEBI" id="CHEBI:15378"/>
        <dbReference type="ChEBI" id="CHEBI:29999"/>
        <dbReference type="ChEBI" id="CHEBI:30616"/>
        <dbReference type="ChEBI" id="CHEBI:83421"/>
        <dbReference type="ChEBI" id="CHEBI:456216"/>
        <dbReference type="EC" id="2.7.11.22"/>
    </reaction>
</comment>
<dbReference type="GO" id="GO:0005634">
    <property type="term" value="C:nucleus"/>
    <property type="evidence" value="ECO:0007669"/>
    <property type="project" value="UniProtKB-SubCell"/>
</dbReference>
<evidence type="ECO:0000256" key="5">
    <source>
        <dbReference type="ARBA" id="ARBA00022618"/>
    </source>
</evidence>
<organism evidence="19">
    <name type="scientific">Oikopleura dioica</name>
    <name type="common">Tunicate</name>
    <dbReference type="NCBI Taxonomy" id="34765"/>
    <lineage>
        <taxon>Eukaryota</taxon>
        <taxon>Metazoa</taxon>
        <taxon>Chordata</taxon>
        <taxon>Tunicata</taxon>
        <taxon>Appendicularia</taxon>
        <taxon>Copelata</taxon>
        <taxon>Oikopleuridae</taxon>
        <taxon>Oikopleura</taxon>
    </lineage>
</organism>
<evidence type="ECO:0000256" key="10">
    <source>
        <dbReference type="ARBA" id="ARBA00022840"/>
    </source>
</evidence>
<evidence type="ECO:0000256" key="12">
    <source>
        <dbReference type="ARBA" id="ARBA00023306"/>
    </source>
</evidence>
<dbReference type="InterPro" id="IPR008271">
    <property type="entry name" value="Ser/Thr_kinase_AS"/>
</dbReference>
<evidence type="ECO:0000256" key="4">
    <source>
        <dbReference type="ARBA" id="ARBA00022553"/>
    </source>
</evidence>
<dbReference type="Gene3D" id="3.30.200.20">
    <property type="entry name" value="Phosphorylase Kinase, domain 1"/>
    <property type="match status" value="1"/>
</dbReference>
<keyword evidence="8" id="KW-0498">Mitosis</keyword>
<evidence type="ECO:0000256" key="13">
    <source>
        <dbReference type="ARBA" id="ARBA00047811"/>
    </source>
</evidence>
<evidence type="ECO:0000256" key="7">
    <source>
        <dbReference type="ARBA" id="ARBA00022741"/>
    </source>
</evidence>
<evidence type="ECO:0000256" key="6">
    <source>
        <dbReference type="ARBA" id="ARBA00022679"/>
    </source>
</evidence>
<evidence type="ECO:0000256" key="14">
    <source>
        <dbReference type="ARBA" id="ARBA00048367"/>
    </source>
</evidence>
<evidence type="ECO:0000256" key="1">
    <source>
        <dbReference type="ARBA" id="ARBA00004123"/>
    </source>
</evidence>
<dbReference type="Gene3D" id="1.10.510.10">
    <property type="entry name" value="Transferase(Phosphotransferase) domain 1"/>
    <property type="match status" value="1"/>
</dbReference>
<evidence type="ECO:0000313" key="19">
    <source>
        <dbReference type="EMBL" id="CBY32492.1"/>
    </source>
</evidence>
<dbReference type="CDD" id="cd07829">
    <property type="entry name" value="STKc_CDK_like"/>
    <property type="match status" value="1"/>
</dbReference>
<name>E4YAA5_OIKDI</name>
<evidence type="ECO:0000256" key="15">
    <source>
        <dbReference type="ARBA" id="ARBA00049280"/>
    </source>
</evidence>
<evidence type="ECO:0000256" key="2">
    <source>
        <dbReference type="ARBA" id="ARBA00006485"/>
    </source>
</evidence>
<evidence type="ECO:0000259" key="18">
    <source>
        <dbReference type="PROSITE" id="PS50011"/>
    </source>
</evidence>
<evidence type="ECO:0000256" key="8">
    <source>
        <dbReference type="ARBA" id="ARBA00022776"/>
    </source>
</evidence>
<dbReference type="GO" id="GO:0005524">
    <property type="term" value="F:ATP binding"/>
    <property type="evidence" value="ECO:0007669"/>
    <property type="project" value="UniProtKB-UniRule"/>
</dbReference>
<protein>
    <recommendedName>
        <fullName evidence="18">Protein kinase domain-containing protein</fullName>
    </recommendedName>
</protein>
<sequence length="354" mass="41034">MDEEAKIAQDRQKQINDISNYKKLEKIGEGTYGIVYRCKYLPTGQYVAMKKFRLGDEEEGIPPTSVREISLLKELKHPNIVDLITILVEKEKIYLVFEFMPMDLKQYLDSLKSSGKFMREKLVRSYMFQLICGLSFCHSRRILHRDLKPQNLLIDESGNIKLADFGLARAVSIPVRVYTHEIITMWYRAPEILLGQKNYSTPVDVWSLGAIYAEMTTNKALFPGDSEIDQMFKIFRILGTPSQDCWPDVENLPDFKVEFPKFPAMGIKKRLLEQNKNLELCAEGLDLMNSFLKYDPAKRLSMRKAFQHSYFDKPHLDRKMYQAMRCPAVPDFTKPSTLNVNTSLNEMDILKGTK</sequence>
<comment type="subcellular location">
    <subcellularLocation>
        <location evidence="1">Nucleus</location>
    </subcellularLocation>
</comment>
<proteinExistence type="inferred from homology"/>
<dbReference type="InterPro" id="IPR000719">
    <property type="entry name" value="Prot_kinase_dom"/>
</dbReference>
<keyword evidence="12" id="KW-0131">Cell cycle</keyword>
<dbReference type="GO" id="GO:0051301">
    <property type="term" value="P:cell division"/>
    <property type="evidence" value="ECO:0007669"/>
    <property type="project" value="UniProtKB-KW"/>
</dbReference>
<comment type="similarity">
    <text evidence="2">Belongs to the protein kinase superfamily. CMGC Ser/Thr protein kinase family. CDC2/CDKX subfamily.</text>
</comment>
<dbReference type="PANTHER" id="PTHR24056:SF334">
    <property type="entry name" value="CYCLIN-DEPENDENT KINASE 1"/>
    <property type="match status" value="1"/>
</dbReference>
<dbReference type="PANTHER" id="PTHR24056">
    <property type="entry name" value="CELL DIVISION PROTEIN KINASE"/>
    <property type="match status" value="1"/>
</dbReference>
<evidence type="ECO:0000256" key="3">
    <source>
        <dbReference type="ARBA" id="ARBA00022527"/>
    </source>
</evidence>
<dbReference type="SUPFAM" id="SSF56112">
    <property type="entry name" value="Protein kinase-like (PK-like)"/>
    <property type="match status" value="1"/>
</dbReference>
<dbReference type="PROSITE" id="PS00108">
    <property type="entry name" value="PROTEIN_KINASE_ST"/>
    <property type="match status" value="1"/>
</dbReference>
<evidence type="ECO:0000256" key="17">
    <source>
        <dbReference type="RuleBase" id="RU000304"/>
    </source>
</evidence>
<keyword evidence="7 16" id="KW-0547">Nucleotide-binding</keyword>
<dbReference type="InterPro" id="IPR050108">
    <property type="entry name" value="CDK"/>
</dbReference>
<feature type="binding site" evidence="16">
    <location>
        <position position="50"/>
    </location>
    <ligand>
        <name>ATP</name>
        <dbReference type="ChEBI" id="CHEBI:30616"/>
    </ligand>
</feature>
<evidence type="ECO:0000256" key="11">
    <source>
        <dbReference type="ARBA" id="ARBA00023242"/>
    </source>
</evidence>
<keyword evidence="9" id="KW-0418">Kinase</keyword>
<dbReference type="GO" id="GO:0090068">
    <property type="term" value="P:positive regulation of cell cycle process"/>
    <property type="evidence" value="ECO:0007669"/>
    <property type="project" value="UniProtKB-ARBA"/>
</dbReference>
<dbReference type="GO" id="GO:0007095">
    <property type="term" value="P:mitotic G2 DNA damage checkpoint signaling"/>
    <property type="evidence" value="ECO:0007669"/>
    <property type="project" value="TreeGrafter"/>
</dbReference>
<keyword evidence="4" id="KW-0597">Phosphoprotein</keyword>
<dbReference type="InterPro" id="IPR017441">
    <property type="entry name" value="Protein_kinase_ATP_BS"/>
</dbReference>
<dbReference type="Pfam" id="PF00069">
    <property type="entry name" value="Pkinase"/>
    <property type="match status" value="1"/>
</dbReference>
<dbReference type="PROSITE" id="PS50011">
    <property type="entry name" value="PROTEIN_KINASE_DOM"/>
    <property type="match status" value="1"/>
</dbReference>
<feature type="domain" description="Protein kinase" evidence="18">
    <location>
        <begin position="21"/>
        <end position="311"/>
    </location>
</feature>
<dbReference type="SMART" id="SM00220">
    <property type="entry name" value="S_TKc"/>
    <property type="match status" value="1"/>
</dbReference>